<dbReference type="SUPFAM" id="SSF52540">
    <property type="entry name" value="P-loop containing nucleoside triphosphate hydrolases"/>
    <property type="match status" value="2"/>
</dbReference>
<feature type="domain" description="Helicase C-terminal" evidence="3">
    <location>
        <begin position="838"/>
        <end position="992"/>
    </location>
</feature>
<feature type="domain" description="Helicase ATP-binding" evidence="2">
    <location>
        <begin position="555"/>
        <end position="712"/>
    </location>
</feature>
<keyword evidence="1" id="KW-0378">Hydrolase</keyword>
<dbReference type="PANTHER" id="PTHR10799">
    <property type="entry name" value="SNF2/RAD54 HELICASE FAMILY"/>
    <property type="match status" value="1"/>
</dbReference>
<dbReference type="Gene3D" id="3.40.50.300">
    <property type="entry name" value="P-loop containing nucleotide triphosphate hydrolases"/>
    <property type="match status" value="1"/>
</dbReference>
<dbReference type="InterPro" id="IPR027417">
    <property type="entry name" value="P-loop_NTPase"/>
</dbReference>
<name>A0ABW4Z9E2_9BACT</name>
<keyword evidence="5" id="KW-1185">Reference proteome</keyword>
<dbReference type="InterPro" id="IPR014001">
    <property type="entry name" value="Helicase_ATP-bd"/>
</dbReference>
<evidence type="ECO:0000259" key="3">
    <source>
        <dbReference type="PROSITE" id="PS51194"/>
    </source>
</evidence>
<gene>
    <name evidence="4" type="ORF">ACFSW8_06440</name>
</gene>
<evidence type="ECO:0000313" key="5">
    <source>
        <dbReference type="Proteomes" id="UP001597389"/>
    </source>
</evidence>
<evidence type="ECO:0000256" key="1">
    <source>
        <dbReference type="ARBA" id="ARBA00022801"/>
    </source>
</evidence>
<dbReference type="CDD" id="cd18793">
    <property type="entry name" value="SF2_C_SNF"/>
    <property type="match status" value="1"/>
</dbReference>
<accession>A0ABW4Z9E2</accession>
<evidence type="ECO:0000313" key="4">
    <source>
        <dbReference type="EMBL" id="MFD2158529.1"/>
    </source>
</evidence>
<dbReference type="RefSeq" id="WP_377086628.1">
    <property type="nucleotide sequence ID" value="NZ_JBHSJL010000014.1"/>
</dbReference>
<organism evidence="4 5">
    <name type="scientific">Rubritalea tangerina</name>
    <dbReference type="NCBI Taxonomy" id="430798"/>
    <lineage>
        <taxon>Bacteria</taxon>
        <taxon>Pseudomonadati</taxon>
        <taxon>Verrucomicrobiota</taxon>
        <taxon>Verrucomicrobiia</taxon>
        <taxon>Verrucomicrobiales</taxon>
        <taxon>Rubritaleaceae</taxon>
        <taxon>Rubritalea</taxon>
    </lineage>
</organism>
<dbReference type="Proteomes" id="UP001597389">
    <property type="component" value="Unassembled WGS sequence"/>
</dbReference>
<dbReference type="PROSITE" id="PS51194">
    <property type="entry name" value="HELICASE_CTER"/>
    <property type="match status" value="1"/>
</dbReference>
<dbReference type="Gene3D" id="3.40.50.10810">
    <property type="entry name" value="Tandem AAA-ATPase domain"/>
    <property type="match status" value="1"/>
</dbReference>
<comment type="caution">
    <text evidence="4">The sequence shown here is derived from an EMBL/GenBank/DDBJ whole genome shotgun (WGS) entry which is preliminary data.</text>
</comment>
<dbReference type="InterPro" id="IPR049730">
    <property type="entry name" value="SNF2/RAD54-like_C"/>
</dbReference>
<evidence type="ECO:0000259" key="2">
    <source>
        <dbReference type="PROSITE" id="PS51192"/>
    </source>
</evidence>
<dbReference type="SMART" id="SM00490">
    <property type="entry name" value="HELICc"/>
    <property type="match status" value="1"/>
</dbReference>
<sequence>MKIDEQWIRKAAGWKAMKEGKEIFSRGVVAKAKRNEGVVSGEIHGGGKPLRVTVRIHSDTDIDTVCPRMACRRTGAVCAHAVAVMLATLQEAKPTLQRGEASKTMEAVRIESPRLRVLLAPQFPGSLPEGGLSLRLQEREGGGEKSGDQSLGRWLLEHAGGQIPPMMGLKGKQALSFLKSLDGHSAVLAGEQQVRVSTTGVRVPMHLEVDEDRVAVGLCPSVLRQGVAWYADGDLWLWDRGQHVLVVLDVGSVLDERQWLRIVSGAAVYLPMKQFLREQSAWQSFALWDDDSVLDAIPLTEGKADFILKLQGSTEKLKAQLMAKYADGAVLTLGLFGADEISFPLEQPEGSGQWIERNRDAEDEAAGVLMRYGFQLTGNGGSWELVGDDAVLDFLTDALPGLEAEWRVEVQGGLKAAKGNLVRVRPKLDIQGSGEDWLAFDYGFETDAGKGVPKEVIQKMLASGKRSGTTKNGKHVVISQFDAEMMESVLRDTDPRQEGGQYYVAANQGAYLKHLRSYYSGQAQVGDGEAEIGELPDRIRSVLRDYQLQGIAWIYQRLKSERAALLADDMGLGKTLQTLAAIQLFQASGKPSLVVCPTSLLGNWADEAQKWTPELKVMVLHGADRHKNFDQAEGYDLLITSYALVARDLKLYQDIDLEMLVIDEASVIRNPDTQAAKALRKLGAESRLALTGTPVENAVRDLWSLYAFLLPGYLGSREDFKQRYELALSGAQPDENTLRRLRLRVEPFMKRRTKSEVAKDLPKKLEQVLYCDPSALQKNSYEEILRRGVSKVESLEGGQARMQMLTVLLRLRQASCDLRLLGGEVEASEAEVSSKLTLLVELMEEAKRGGHRVLVFSQFTQMLGLIKEAFEANGISYAYLDGSTRDRAGEVRKFQEAHGPDSFLISLKAGGYGLNLTAADTVVHFDPWWNPAVEAQATDRAYRIGQTKPVTVYKLISKGTVEEKILRLQEKKRGLIGAAIGDESQPMMSGLSSEEMRELLE</sequence>
<dbReference type="InterPro" id="IPR000330">
    <property type="entry name" value="SNF2_N"/>
</dbReference>
<dbReference type="EMBL" id="JBHUJB010000028">
    <property type="protein sequence ID" value="MFD2158529.1"/>
    <property type="molecule type" value="Genomic_DNA"/>
</dbReference>
<dbReference type="InterPro" id="IPR038718">
    <property type="entry name" value="SNF2-like_sf"/>
</dbReference>
<proteinExistence type="predicted"/>
<protein>
    <submittedName>
        <fullName evidence="4">SNF2-related protein</fullName>
    </submittedName>
</protein>
<reference evidence="5" key="1">
    <citation type="journal article" date="2019" name="Int. J. Syst. Evol. Microbiol.">
        <title>The Global Catalogue of Microorganisms (GCM) 10K type strain sequencing project: providing services to taxonomists for standard genome sequencing and annotation.</title>
        <authorList>
            <consortium name="The Broad Institute Genomics Platform"/>
            <consortium name="The Broad Institute Genome Sequencing Center for Infectious Disease"/>
            <person name="Wu L."/>
            <person name="Ma J."/>
        </authorList>
    </citation>
    <scope>NUCLEOTIDE SEQUENCE [LARGE SCALE GENOMIC DNA]</scope>
    <source>
        <strain evidence="5">CCUG 57942</strain>
    </source>
</reference>
<dbReference type="PROSITE" id="PS51192">
    <property type="entry name" value="HELICASE_ATP_BIND_1"/>
    <property type="match status" value="1"/>
</dbReference>
<dbReference type="SMART" id="SM00487">
    <property type="entry name" value="DEXDc"/>
    <property type="match status" value="1"/>
</dbReference>
<dbReference type="InterPro" id="IPR001650">
    <property type="entry name" value="Helicase_C-like"/>
</dbReference>
<dbReference type="Pfam" id="PF00271">
    <property type="entry name" value="Helicase_C"/>
    <property type="match status" value="1"/>
</dbReference>
<dbReference type="Pfam" id="PF00176">
    <property type="entry name" value="SNF2-rel_dom"/>
    <property type="match status" value="1"/>
</dbReference>